<organism evidence="1 2">
    <name type="scientific">Leptosia nina</name>
    <dbReference type="NCBI Taxonomy" id="320188"/>
    <lineage>
        <taxon>Eukaryota</taxon>
        <taxon>Metazoa</taxon>
        <taxon>Ecdysozoa</taxon>
        <taxon>Arthropoda</taxon>
        <taxon>Hexapoda</taxon>
        <taxon>Insecta</taxon>
        <taxon>Pterygota</taxon>
        <taxon>Neoptera</taxon>
        <taxon>Endopterygota</taxon>
        <taxon>Lepidoptera</taxon>
        <taxon>Glossata</taxon>
        <taxon>Ditrysia</taxon>
        <taxon>Papilionoidea</taxon>
        <taxon>Pieridae</taxon>
        <taxon>Pierinae</taxon>
        <taxon>Leptosia</taxon>
    </lineage>
</organism>
<reference evidence="1 2" key="1">
    <citation type="submission" date="2023-11" db="EMBL/GenBank/DDBJ databases">
        <authorList>
            <person name="Okamura Y."/>
        </authorList>
    </citation>
    <scope>NUCLEOTIDE SEQUENCE [LARGE SCALE GENOMIC DNA]</scope>
</reference>
<dbReference type="Proteomes" id="UP001497472">
    <property type="component" value="Unassembled WGS sequence"/>
</dbReference>
<accession>A0AAV1JGA6</accession>
<comment type="caution">
    <text evidence="1">The sequence shown here is derived from an EMBL/GenBank/DDBJ whole genome shotgun (WGS) entry which is preliminary data.</text>
</comment>
<dbReference type="AlphaFoldDB" id="A0AAV1JGA6"/>
<protein>
    <submittedName>
        <fullName evidence="1">Uncharacterized protein</fullName>
    </submittedName>
</protein>
<gene>
    <name evidence="1" type="ORF">LNINA_LOCUS6988</name>
</gene>
<evidence type="ECO:0000313" key="1">
    <source>
        <dbReference type="EMBL" id="CAK1547517.1"/>
    </source>
</evidence>
<keyword evidence="2" id="KW-1185">Reference proteome</keyword>
<proteinExistence type="predicted"/>
<evidence type="ECO:0000313" key="2">
    <source>
        <dbReference type="Proteomes" id="UP001497472"/>
    </source>
</evidence>
<sequence length="177" mass="20681">MEQLGRDWNGGQRRKAQTQSTSGTYICAICAHASDACDKHREQLIYLDKLLRRRYVENACKQNLLTTRDGTNYGRLSYINRNDWSNACLSKKYLDRKLYRASIKSAIPLLMDRRPVFVINDGEFTRMTRTSFRQDPMMSRERIKIKKTENILTDLVYCVGVRVKIVFCLIQGFQIVL</sequence>
<name>A0AAV1JGA6_9NEOP</name>
<dbReference type="EMBL" id="CAVLEF010000009">
    <property type="protein sequence ID" value="CAK1547517.1"/>
    <property type="molecule type" value="Genomic_DNA"/>
</dbReference>